<feature type="region of interest" description="Disordered" evidence="1">
    <location>
        <begin position="27"/>
        <end position="49"/>
    </location>
</feature>
<accession>A0A5B7J3E9</accession>
<gene>
    <name evidence="2" type="ORF">E2C01_083412</name>
</gene>
<comment type="caution">
    <text evidence="2">The sequence shown here is derived from an EMBL/GenBank/DDBJ whole genome shotgun (WGS) entry which is preliminary data.</text>
</comment>
<keyword evidence="3" id="KW-1185">Reference proteome</keyword>
<proteinExistence type="predicted"/>
<sequence>MLVTLTRTDFQYQIMNALNLSLSHGTHCGPSGRGGPVSPRSRESAAPQFPGVGEAGTLISEWYSIDSYNGVRRINFLPVFWYH</sequence>
<evidence type="ECO:0000256" key="1">
    <source>
        <dbReference type="SAM" id="MobiDB-lite"/>
    </source>
</evidence>
<evidence type="ECO:0000313" key="2">
    <source>
        <dbReference type="EMBL" id="MPC88506.1"/>
    </source>
</evidence>
<dbReference type="Proteomes" id="UP000324222">
    <property type="component" value="Unassembled WGS sequence"/>
</dbReference>
<dbReference type="AlphaFoldDB" id="A0A5B7J3E9"/>
<evidence type="ECO:0000313" key="3">
    <source>
        <dbReference type="Proteomes" id="UP000324222"/>
    </source>
</evidence>
<name>A0A5B7J3E9_PORTR</name>
<dbReference type="EMBL" id="VSRR010078017">
    <property type="protein sequence ID" value="MPC88506.1"/>
    <property type="molecule type" value="Genomic_DNA"/>
</dbReference>
<organism evidence="2 3">
    <name type="scientific">Portunus trituberculatus</name>
    <name type="common">Swimming crab</name>
    <name type="synonym">Neptunus trituberculatus</name>
    <dbReference type="NCBI Taxonomy" id="210409"/>
    <lineage>
        <taxon>Eukaryota</taxon>
        <taxon>Metazoa</taxon>
        <taxon>Ecdysozoa</taxon>
        <taxon>Arthropoda</taxon>
        <taxon>Crustacea</taxon>
        <taxon>Multicrustacea</taxon>
        <taxon>Malacostraca</taxon>
        <taxon>Eumalacostraca</taxon>
        <taxon>Eucarida</taxon>
        <taxon>Decapoda</taxon>
        <taxon>Pleocyemata</taxon>
        <taxon>Brachyura</taxon>
        <taxon>Eubrachyura</taxon>
        <taxon>Portunoidea</taxon>
        <taxon>Portunidae</taxon>
        <taxon>Portuninae</taxon>
        <taxon>Portunus</taxon>
    </lineage>
</organism>
<protein>
    <submittedName>
        <fullName evidence="2">Uncharacterized protein</fullName>
    </submittedName>
</protein>
<reference evidence="2 3" key="1">
    <citation type="submission" date="2019-05" db="EMBL/GenBank/DDBJ databases">
        <title>Another draft genome of Portunus trituberculatus and its Hox gene families provides insights of decapod evolution.</title>
        <authorList>
            <person name="Jeong J.-H."/>
            <person name="Song I."/>
            <person name="Kim S."/>
            <person name="Choi T."/>
            <person name="Kim D."/>
            <person name="Ryu S."/>
            <person name="Kim W."/>
        </authorList>
    </citation>
    <scope>NUCLEOTIDE SEQUENCE [LARGE SCALE GENOMIC DNA]</scope>
    <source>
        <tissue evidence="2">Muscle</tissue>
    </source>
</reference>